<comment type="caution">
    <text evidence="6">The sequence shown here is derived from an EMBL/GenBank/DDBJ whole genome shotgun (WGS) entry which is preliminary data.</text>
</comment>
<dbReference type="PANTHER" id="PTHR18896:SF76">
    <property type="entry name" value="PHOSPHOLIPASE"/>
    <property type="match status" value="1"/>
</dbReference>
<dbReference type="Proteomes" id="UP000249135">
    <property type="component" value="Unassembled WGS sequence"/>
</dbReference>
<dbReference type="Pfam" id="PF13091">
    <property type="entry name" value="PLDc_2"/>
    <property type="match status" value="1"/>
</dbReference>
<evidence type="ECO:0000259" key="5">
    <source>
        <dbReference type="PROSITE" id="PS50035"/>
    </source>
</evidence>
<keyword evidence="3" id="KW-0378">Hydrolase</keyword>
<dbReference type="InterPro" id="IPR025202">
    <property type="entry name" value="PLD-like_dom"/>
</dbReference>
<dbReference type="CDD" id="cd09143">
    <property type="entry name" value="PLDc_vPLD1_2_like_bac_2"/>
    <property type="match status" value="1"/>
</dbReference>
<proteinExistence type="predicted"/>
<dbReference type="GO" id="GO:0004630">
    <property type="term" value="F:phospholipase D activity"/>
    <property type="evidence" value="ECO:0007669"/>
    <property type="project" value="UniProtKB-EC"/>
</dbReference>
<keyword evidence="2" id="KW-0677">Repeat</keyword>
<dbReference type="EMBL" id="QFPP01000116">
    <property type="protein sequence ID" value="PZQ74735.1"/>
    <property type="molecule type" value="Genomic_DNA"/>
</dbReference>
<evidence type="ECO:0000256" key="3">
    <source>
        <dbReference type="ARBA" id="ARBA00022801"/>
    </source>
</evidence>
<name>A0A2W5QIU0_VARPD</name>
<feature type="domain" description="PLD phosphodiesterase" evidence="5">
    <location>
        <begin position="343"/>
        <end position="370"/>
    </location>
</feature>
<feature type="domain" description="PLD phosphodiesterase" evidence="5">
    <location>
        <begin position="129"/>
        <end position="156"/>
    </location>
</feature>
<dbReference type="PANTHER" id="PTHR18896">
    <property type="entry name" value="PHOSPHOLIPASE D"/>
    <property type="match status" value="1"/>
</dbReference>
<evidence type="ECO:0000313" key="6">
    <source>
        <dbReference type="EMBL" id="PZQ74735.1"/>
    </source>
</evidence>
<evidence type="ECO:0000256" key="1">
    <source>
        <dbReference type="ARBA" id="ARBA00000798"/>
    </source>
</evidence>
<sequence length="495" mass="55866">MKNKTPTSSKATLFWRVERATRAAVIIDADDYFSHLRAAMLKANRRIVLVGWDFDARVRLGTAADDDGPETIGKFISWLVENKPQLEVYVLRWGTGAWATLAHGRTLLTILRWIRDPRIHLKLDGHHPFAGSHHQKVAVIDDSLAFCGGIDMTRNRWDTRDHLDVEPRRINPNGRPYGPWHDATTAVEGPVARALGEMCRKRWEGAGGRRMEPVPEGADCWPEQLHPDFKDVSVGVSRTLPAMQDHETIHEIEDLYVALIQRAKRWIYAESQYFASRHIAEAIARRLHEEHGPEVVIVNPTTADGWLEPIAMDTARARLVTALRDCDVHGRFRMYHPFTAGGRPIYVHAKVTVIDDDVLRVGSSNFNNRSLRLDSECDVTFDADCETAGGVREVIGGIRNSLLAEHLGTDCQTIERRLAESGSLIKTIEALQCAGRSLREYQIPPLSPVEQWLADTKLLDPEGPQEMFEAPTRRPGLLSRLRHHVPVARRVINPQ</sequence>
<dbReference type="CDD" id="cd09140">
    <property type="entry name" value="PLDc_vPLD1_2_like_bac_1"/>
    <property type="match status" value="1"/>
</dbReference>
<organism evidence="6 7">
    <name type="scientific">Variovorax paradoxus</name>
    <dbReference type="NCBI Taxonomy" id="34073"/>
    <lineage>
        <taxon>Bacteria</taxon>
        <taxon>Pseudomonadati</taxon>
        <taxon>Pseudomonadota</taxon>
        <taxon>Betaproteobacteria</taxon>
        <taxon>Burkholderiales</taxon>
        <taxon>Comamonadaceae</taxon>
        <taxon>Variovorax</taxon>
    </lineage>
</organism>
<dbReference type="InterPro" id="IPR001736">
    <property type="entry name" value="PLipase_D/transphosphatidylase"/>
</dbReference>
<accession>A0A2W5QIU0</accession>
<comment type="catalytic activity">
    <reaction evidence="1">
        <text>a 1,2-diacyl-sn-glycero-3-phosphocholine + H2O = a 1,2-diacyl-sn-glycero-3-phosphate + choline + H(+)</text>
        <dbReference type="Rhea" id="RHEA:14445"/>
        <dbReference type="ChEBI" id="CHEBI:15354"/>
        <dbReference type="ChEBI" id="CHEBI:15377"/>
        <dbReference type="ChEBI" id="CHEBI:15378"/>
        <dbReference type="ChEBI" id="CHEBI:57643"/>
        <dbReference type="ChEBI" id="CHEBI:58608"/>
        <dbReference type="EC" id="3.1.4.4"/>
    </reaction>
</comment>
<dbReference type="PROSITE" id="PS50035">
    <property type="entry name" value="PLD"/>
    <property type="match status" value="2"/>
</dbReference>
<dbReference type="GO" id="GO:0009395">
    <property type="term" value="P:phospholipid catabolic process"/>
    <property type="evidence" value="ECO:0007669"/>
    <property type="project" value="TreeGrafter"/>
</dbReference>
<evidence type="ECO:0000313" key="7">
    <source>
        <dbReference type="Proteomes" id="UP000249135"/>
    </source>
</evidence>
<gene>
    <name evidence="6" type="ORF">DI563_11530</name>
</gene>
<protein>
    <submittedName>
        <fullName evidence="6">Phospholipase</fullName>
    </submittedName>
</protein>
<dbReference type="SMART" id="SM00155">
    <property type="entry name" value="PLDc"/>
    <property type="match status" value="2"/>
</dbReference>
<keyword evidence="4" id="KW-0443">Lipid metabolism</keyword>
<dbReference type="Pfam" id="PF00614">
    <property type="entry name" value="PLDc"/>
    <property type="match status" value="1"/>
</dbReference>
<evidence type="ECO:0000256" key="2">
    <source>
        <dbReference type="ARBA" id="ARBA00022737"/>
    </source>
</evidence>
<evidence type="ECO:0000256" key="4">
    <source>
        <dbReference type="ARBA" id="ARBA00023098"/>
    </source>
</evidence>
<dbReference type="Gene3D" id="3.30.870.10">
    <property type="entry name" value="Endonuclease Chain A"/>
    <property type="match status" value="2"/>
</dbReference>
<dbReference type="SUPFAM" id="SSF56024">
    <property type="entry name" value="Phospholipase D/nuclease"/>
    <property type="match status" value="2"/>
</dbReference>
<reference evidence="6 7" key="1">
    <citation type="submission" date="2017-08" db="EMBL/GenBank/DDBJ databases">
        <title>Infants hospitalized years apart are colonized by the same room-sourced microbial strains.</title>
        <authorList>
            <person name="Brooks B."/>
            <person name="Olm M.R."/>
            <person name="Firek B.A."/>
            <person name="Baker R."/>
            <person name="Thomas B.C."/>
            <person name="Morowitz M.J."/>
            <person name="Banfield J.F."/>
        </authorList>
    </citation>
    <scope>NUCLEOTIDE SEQUENCE [LARGE SCALE GENOMIC DNA]</scope>
    <source>
        <strain evidence="6">S2_005_003_R2_41</strain>
    </source>
</reference>
<dbReference type="AlphaFoldDB" id="A0A2W5QIU0"/>
<dbReference type="InterPro" id="IPR015679">
    <property type="entry name" value="PLipase_D_fam"/>
</dbReference>